<keyword evidence="3" id="KW-1185">Reference proteome</keyword>
<feature type="chain" id="PRO_5047488657" evidence="1">
    <location>
        <begin position="24"/>
        <end position="367"/>
    </location>
</feature>
<evidence type="ECO:0000313" key="2">
    <source>
        <dbReference type="EMBL" id="MCB2410575.1"/>
    </source>
</evidence>
<evidence type="ECO:0000313" key="3">
    <source>
        <dbReference type="Proteomes" id="UP001165296"/>
    </source>
</evidence>
<keyword evidence="1" id="KW-0732">Signal</keyword>
<comment type="caution">
    <text evidence="2">The sequence shown here is derived from an EMBL/GenBank/DDBJ whole genome shotgun (WGS) entry which is preliminary data.</text>
</comment>
<dbReference type="Pfam" id="PF16286">
    <property type="entry name" value="DUF4932"/>
    <property type="match status" value="1"/>
</dbReference>
<proteinExistence type="predicted"/>
<reference evidence="2" key="1">
    <citation type="submission" date="2021-10" db="EMBL/GenBank/DDBJ databases">
        <authorList>
            <person name="Dean J.D."/>
            <person name="Kim M.K."/>
            <person name="Newey C.N."/>
            <person name="Stoker T.S."/>
            <person name="Thompson D.W."/>
            <person name="Grose J.H."/>
        </authorList>
    </citation>
    <scope>NUCLEOTIDE SEQUENCE</scope>
    <source>
        <strain evidence="2">BT178</strain>
    </source>
</reference>
<dbReference type="Proteomes" id="UP001165296">
    <property type="component" value="Unassembled WGS sequence"/>
</dbReference>
<sequence>MPRFRFYLLLTLLWSATPLQVWAQSAQITVESDLGVELVNALVVQISPEFLPDSAAAPALFRTTRLMRASYTHFAPFRQHAAVRRTQWLSDKIGTGVYLLPLFYEGFPRPRRVTPVSPPILAAIHPNADSAARIADAYMLLVGRFYRDARFARFQRHQRPVYEQAIAEVRRNLPPASFIQTMEAYYGGQKAAYRLIVNPFFKSEWGMAWQVSHADGLTAVQIAAPSGEQTLMRGRVTAAGFDNAEAVRNLSVHEFGHTFVNPLTSLPVFAPGIAAHAALFRPIPGQLQYRDWETSFNEHLVRAGEIRIAQALDRDDVSRQLRAAYADWMYLPFFEAQLQRYEADRQRYPTLESFLPVLIAALPELAR</sequence>
<accession>A0ABS8AXN1</accession>
<feature type="signal peptide" evidence="1">
    <location>
        <begin position="1"/>
        <end position="23"/>
    </location>
</feature>
<dbReference type="RefSeq" id="WP_226179617.1">
    <property type="nucleotide sequence ID" value="NZ_JAJADR010000008.1"/>
</dbReference>
<dbReference type="EMBL" id="JAJADR010000008">
    <property type="protein sequence ID" value="MCB2410575.1"/>
    <property type="molecule type" value="Genomic_DNA"/>
</dbReference>
<dbReference type="InterPro" id="IPR032560">
    <property type="entry name" value="DUF4932"/>
</dbReference>
<name>A0ABS8AXN1_9BACT</name>
<organism evidence="2 3">
    <name type="scientific">Hymenobacter lucidus</name>
    <dbReference type="NCBI Taxonomy" id="2880930"/>
    <lineage>
        <taxon>Bacteria</taxon>
        <taxon>Pseudomonadati</taxon>
        <taxon>Bacteroidota</taxon>
        <taxon>Cytophagia</taxon>
        <taxon>Cytophagales</taxon>
        <taxon>Hymenobacteraceae</taxon>
        <taxon>Hymenobacter</taxon>
    </lineage>
</organism>
<protein>
    <submittedName>
        <fullName evidence="2">DUF4932 domain-containing protein</fullName>
    </submittedName>
</protein>
<evidence type="ECO:0000256" key="1">
    <source>
        <dbReference type="SAM" id="SignalP"/>
    </source>
</evidence>
<gene>
    <name evidence="2" type="ORF">LGH74_21475</name>
</gene>